<dbReference type="FunFam" id="3.40.50.1970:FF:000003">
    <property type="entry name" value="Alcohol dehydrogenase, iron-containing"/>
    <property type="match status" value="1"/>
</dbReference>
<dbReference type="Proteomes" id="UP000287563">
    <property type="component" value="Unassembled WGS sequence"/>
</dbReference>
<dbReference type="Gene3D" id="1.20.1090.10">
    <property type="entry name" value="Dehydroquinate synthase-like - alpha domain"/>
    <property type="match status" value="1"/>
</dbReference>
<dbReference type="Pfam" id="PF25137">
    <property type="entry name" value="ADH_Fe_C"/>
    <property type="match status" value="1"/>
</dbReference>
<dbReference type="InterPro" id="IPR018211">
    <property type="entry name" value="ADH_Fe_CS"/>
</dbReference>
<dbReference type="InterPro" id="IPR056798">
    <property type="entry name" value="ADH_Fe_C"/>
</dbReference>
<sequence>MFLYKAVVGVNKQLNKLVTIPFPHVEAGIDSISRAGELMSLVGARKAMIVTGRSSSAAMLPSLCDSLNAHEIDYAIFNQVMPDPTIATVATGADFYKQYNCDSIIALGGGSPIDCAKVIGAKVVKDRPVRTMAGKLKIRKKLPPFLAIPTTAGTGSEATVAAVISDPAARQKFAIVDPVLLPDFAIIDPNLMTGLPPGMTAATGMDALTHAVEAFIGTYNTPLSDSYAKQAIEKIFTFLPKAYENGQDIEAREQMAMASYEAGCAFTRAFVGYVHAIAHQLGGMYHIPHGQANAILLPEVLRFLHPYCKQRMKELATLIGLSNGNEFIDEVVSLNNKLNMPDSFPELKAEDIPLIAKRALAEAHGTYPVPGYLSQRQCERLLEQFLIATQKEATPEPVTPKCVES</sequence>
<keyword evidence="3" id="KW-0560">Oxidoreductase</keyword>
<dbReference type="InterPro" id="IPR039697">
    <property type="entry name" value="Alcohol_dehydrogenase_Fe"/>
</dbReference>
<dbReference type="FunFam" id="1.20.1090.10:FF:000001">
    <property type="entry name" value="Aldehyde-alcohol dehydrogenase"/>
    <property type="match status" value="1"/>
</dbReference>
<reference evidence="7 8" key="1">
    <citation type="submission" date="2018-11" db="EMBL/GenBank/DDBJ databases">
        <title>Photobacterium sp. BEI247 sp. nov., a marine bacterium isolated from Yongle Blue Hole in the South China Sea.</title>
        <authorList>
            <person name="Wang X."/>
        </authorList>
    </citation>
    <scope>NUCLEOTIDE SEQUENCE [LARGE SCALE GENOMIC DNA]</scope>
    <source>
        <strain evidence="8">BEI247</strain>
    </source>
</reference>
<name>A0A3S3UKF2_9GAMM</name>
<dbReference type="Gene3D" id="3.40.50.1970">
    <property type="match status" value="1"/>
</dbReference>
<evidence type="ECO:0000259" key="5">
    <source>
        <dbReference type="Pfam" id="PF00465"/>
    </source>
</evidence>
<dbReference type="Pfam" id="PF00465">
    <property type="entry name" value="Fe-ADH"/>
    <property type="match status" value="1"/>
</dbReference>
<evidence type="ECO:0000313" key="8">
    <source>
        <dbReference type="Proteomes" id="UP000287563"/>
    </source>
</evidence>
<dbReference type="PANTHER" id="PTHR11496:SF102">
    <property type="entry name" value="ALCOHOL DEHYDROGENASE 4"/>
    <property type="match status" value="1"/>
</dbReference>
<evidence type="ECO:0000256" key="3">
    <source>
        <dbReference type="ARBA" id="ARBA00023002"/>
    </source>
</evidence>
<dbReference type="PROSITE" id="PS00060">
    <property type="entry name" value="ADH_IRON_2"/>
    <property type="match status" value="1"/>
</dbReference>
<keyword evidence="4" id="KW-0520">NAD</keyword>
<feature type="domain" description="Alcohol dehydrogenase iron-type/glycerol dehydrogenase GldA" evidence="5">
    <location>
        <begin position="27"/>
        <end position="189"/>
    </location>
</feature>
<comment type="caution">
    <text evidence="7">The sequence shown here is derived from an EMBL/GenBank/DDBJ whole genome shotgun (WGS) entry which is preliminary data.</text>
</comment>
<dbReference type="EMBL" id="RJLM01000006">
    <property type="protein sequence ID" value="RWX54522.1"/>
    <property type="molecule type" value="Genomic_DNA"/>
</dbReference>
<evidence type="ECO:0000256" key="1">
    <source>
        <dbReference type="ARBA" id="ARBA00001962"/>
    </source>
</evidence>
<dbReference type="AlphaFoldDB" id="A0A3S3UKF2"/>
<dbReference type="SUPFAM" id="SSF56796">
    <property type="entry name" value="Dehydroquinate synthase-like"/>
    <property type="match status" value="1"/>
</dbReference>
<evidence type="ECO:0000313" key="7">
    <source>
        <dbReference type="EMBL" id="RWX54522.1"/>
    </source>
</evidence>
<accession>A0A3S3UKF2</accession>
<feature type="domain" description="Fe-containing alcohol dehydrogenase-like C-terminal" evidence="6">
    <location>
        <begin position="200"/>
        <end position="384"/>
    </location>
</feature>
<comment type="cofactor">
    <cofactor evidence="1">
        <name>Fe cation</name>
        <dbReference type="ChEBI" id="CHEBI:24875"/>
    </cofactor>
</comment>
<dbReference type="GO" id="GO:0046872">
    <property type="term" value="F:metal ion binding"/>
    <property type="evidence" value="ECO:0007669"/>
    <property type="project" value="InterPro"/>
</dbReference>
<evidence type="ECO:0000256" key="4">
    <source>
        <dbReference type="ARBA" id="ARBA00023027"/>
    </source>
</evidence>
<organism evidence="7 8">
    <name type="scientific">Photobacterium chitinilyticum</name>
    <dbReference type="NCBI Taxonomy" id="2485123"/>
    <lineage>
        <taxon>Bacteria</taxon>
        <taxon>Pseudomonadati</taxon>
        <taxon>Pseudomonadota</taxon>
        <taxon>Gammaproteobacteria</taxon>
        <taxon>Vibrionales</taxon>
        <taxon>Vibrionaceae</taxon>
        <taxon>Photobacterium</taxon>
    </lineage>
</organism>
<proteinExistence type="inferred from homology"/>
<comment type="similarity">
    <text evidence="2">Belongs to the iron-containing alcohol dehydrogenase family.</text>
</comment>
<dbReference type="RefSeq" id="WP_128784791.1">
    <property type="nucleotide sequence ID" value="NZ_RJLM01000006.1"/>
</dbReference>
<dbReference type="PROSITE" id="PS00913">
    <property type="entry name" value="ADH_IRON_1"/>
    <property type="match status" value="1"/>
</dbReference>
<dbReference type="PANTHER" id="PTHR11496">
    <property type="entry name" value="ALCOHOL DEHYDROGENASE"/>
    <property type="match status" value="1"/>
</dbReference>
<dbReference type="GO" id="GO:0004022">
    <property type="term" value="F:alcohol dehydrogenase (NAD+) activity"/>
    <property type="evidence" value="ECO:0007669"/>
    <property type="project" value="TreeGrafter"/>
</dbReference>
<evidence type="ECO:0000256" key="2">
    <source>
        <dbReference type="ARBA" id="ARBA00007358"/>
    </source>
</evidence>
<protein>
    <submittedName>
        <fullName evidence="7">Iron-containing alcohol dehydrogenase</fullName>
    </submittedName>
</protein>
<gene>
    <name evidence="7" type="ORF">EDI28_15575</name>
</gene>
<dbReference type="CDD" id="cd08189">
    <property type="entry name" value="Fe-ADH-like"/>
    <property type="match status" value="1"/>
</dbReference>
<dbReference type="InterPro" id="IPR001670">
    <property type="entry name" value="ADH_Fe/GldA"/>
</dbReference>
<keyword evidence="8" id="KW-1185">Reference proteome</keyword>
<dbReference type="OrthoDB" id="9815791at2"/>
<evidence type="ECO:0000259" key="6">
    <source>
        <dbReference type="Pfam" id="PF25137"/>
    </source>
</evidence>